<feature type="non-terminal residue" evidence="1">
    <location>
        <position position="1"/>
    </location>
</feature>
<name>A0A0D0D3P5_9AGAM</name>
<evidence type="ECO:0000313" key="2">
    <source>
        <dbReference type="Proteomes" id="UP000054538"/>
    </source>
</evidence>
<protein>
    <submittedName>
        <fullName evidence="1">Unplaced genomic scaffold scaffold_1860, whole genome shotgun sequence</fullName>
    </submittedName>
</protein>
<gene>
    <name evidence="1" type="ORF">PAXRUDRAFT_164672</name>
</gene>
<dbReference type="OrthoDB" id="2423954at2759"/>
<keyword evidence="2" id="KW-1185">Reference proteome</keyword>
<reference evidence="1 2" key="1">
    <citation type="submission" date="2014-04" db="EMBL/GenBank/DDBJ databases">
        <authorList>
            <consortium name="DOE Joint Genome Institute"/>
            <person name="Kuo A."/>
            <person name="Kohler A."/>
            <person name="Jargeat P."/>
            <person name="Nagy L.G."/>
            <person name="Floudas D."/>
            <person name="Copeland A."/>
            <person name="Barry K.W."/>
            <person name="Cichocki N."/>
            <person name="Veneault-Fourrey C."/>
            <person name="LaButti K."/>
            <person name="Lindquist E.A."/>
            <person name="Lipzen A."/>
            <person name="Lundell T."/>
            <person name="Morin E."/>
            <person name="Murat C."/>
            <person name="Sun H."/>
            <person name="Tunlid A."/>
            <person name="Henrissat B."/>
            <person name="Grigoriev I.V."/>
            <person name="Hibbett D.S."/>
            <person name="Martin F."/>
            <person name="Nordberg H.P."/>
            <person name="Cantor M.N."/>
            <person name="Hua S.X."/>
        </authorList>
    </citation>
    <scope>NUCLEOTIDE SEQUENCE [LARGE SCALE GENOMIC DNA]</scope>
    <source>
        <strain evidence="1 2">Ve08.2h10</strain>
    </source>
</reference>
<dbReference type="Proteomes" id="UP000054538">
    <property type="component" value="Unassembled WGS sequence"/>
</dbReference>
<dbReference type="InterPro" id="IPR012337">
    <property type="entry name" value="RNaseH-like_sf"/>
</dbReference>
<dbReference type="EMBL" id="KN826682">
    <property type="protein sequence ID" value="KIK78181.1"/>
    <property type="molecule type" value="Genomic_DNA"/>
</dbReference>
<evidence type="ECO:0000313" key="1">
    <source>
        <dbReference type="EMBL" id="KIK78181.1"/>
    </source>
</evidence>
<dbReference type="InParanoid" id="A0A0D0D3P5"/>
<dbReference type="HOGENOM" id="CLU_148817_0_0_1"/>
<reference evidence="2" key="2">
    <citation type="submission" date="2015-01" db="EMBL/GenBank/DDBJ databases">
        <title>Evolutionary Origins and Diversification of the Mycorrhizal Mutualists.</title>
        <authorList>
            <consortium name="DOE Joint Genome Institute"/>
            <consortium name="Mycorrhizal Genomics Consortium"/>
            <person name="Kohler A."/>
            <person name="Kuo A."/>
            <person name="Nagy L.G."/>
            <person name="Floudas D."/>
            <person name="Copeland A."/>
            <person name="Barry K.W."/>
            <person name="Cichocki N."/>
            <person name="Veneault-Fourrey C."/>
            <person name="LaButti K."/>
            <person name="Lindquist E.A."/>
            <person name="Lipzen A."/>
            <person name="Lundell T."/>
            <person name="Morin E."/>
            <person name="Murat C."/>
            <person name="Riley R."/>
            <person name="Ohm R."/>
            <person name="Sun H."/>
            <person name="Tunlid A."/>
            <person name="Henrissat B."/>
            <person name="Grigoriev I.V."/>
            <person name="Hibbett D.S."/>
            <person name="Martin F."/>
        </authorList>
    </citation>
    <scope>NUCLEOTIDE SEQUENCE [LARGE SCALE GENOMIC DNA]</scope>
    <source>
        <strain evidence="2">Ve08.2h10</strain>
    </source>
</reference>
<dbReference type="AlphaFoldDB" id="A0A0D0D3P5"/>
<organism evidence="1 2">
    <name type="scientific">Paxillus rubicundulus Ve08.2h10</name>
    <dbReference type="NCBI Taxonomy" id="930991"/>
    <lineage>
        <taxon>Eukaryota</taxon>
        <taxon>Fungi</taxon>
        <taxon>Dikarya</taxon>
        <taxon>Basidiomycota</taxon>
        <taxon>Agaricomycotina</taxon>
        <taxon>Agaricomycetes</taxon>
        <taxon>Agaricomycetidae</taxon>
        <taxon>Boletales</taxon>
        <taxon>Paxilineae</taxon>
        <taxon>Paxillaceae</taxon>
        <taxon>Paxillus</taxon>
    </lineage>
</organism>
<dbReference type="SUPFAM" id="SSF53098">
    <property type="entry name" value="Ribonuclease H-like"/>
    <property type="match status" value="1"/>
</dbReference>
<accession>A0A0D0D3P5</accession>
<sequence>LKFGNPNTHNTSKEQKTAANILMHVLTDIQIMEEHFGATMIVWSSDTAGDAHKMRKDLVKAQPWMISLDFWAHQCNLVMGDIFKAKVGLPTTIEQATKIIKGFNNHSHALSILHHEKIVTYQKALVTKYSELWNQNTNSRISETWRS</sequence>
<proteinExistence type="predicted"/>
<dbReference type="STRING" id="930991.A0A0D0D3P5"/>